<keyword evidence="5" id="KW-1185">Reference proteome</keyword>
<dbReference type="GO" id="GO:0031418">
    <property type="term" value="F:L-ascorbic acid binding"/>
    <property type="evidence" value="ECO:0007669"/>
    <property type="project" value="UniProtKB-KW"/>
</dbReference>
<accession>A0A135IDN4</accession>
<dbReference type="GO" id="GO:0046872">
    <property type="term" value="F:metal ion binding"/>
    <property type="evidence" value="ECO:0007669"/>
    <property type="project" value="UniProtKB-KW"/>
</dbReference>
<gene>
    <name evidence="4" type="ORF">ATN88_24425</name>
</gene>
<dbReference type="STRING" id="294935.ATN88_24425"/>
<dbReference type="Proteomes" id="UP000070529">
    <property type="component" value="Unassembled WGS sequence"/>
</dbReference>
<sequence>MSHAAIVKDRVSLSTLDQARNLALPSREEMLMRTPAVQQFWDNNRELLTSAWAEWESTEEGNAFKLDESLLNAKLRDAVNKAWEDPTTELNVKDLWEEVAPDVFQCQFFDPERLAELRRYLENVANAEIPLRPPYGIALNRHGAMLDKRSEGYLAAPAFQAFYQSLMDKYMRPVARLLFPEVTGYDSQTFGFSIQYQPGVDTSLRLHTDASAATMNINLNLPGETFTGSEIDYLDPYTREVRRLSFEPGIAMIHRGSVPHAAQPITSGSRTNIVLWLYGDRMQIPVRGMTQQVDAKTRWTVPASTPDSYAPF</sequence>
<dbReference type="Pfam" id="PF25238">
    <property type="entry name" value="OGFOD2-like"/>
    <property type="match status" value="1"/>
</dbReference>
<keyword evidence="2" id="KW-0479">Metal-binding</keyword>
<keyword evidence="2" id="KW-0560">Oxidoreductase</keyword>
<proteinExistence type="inferred from homology"/>
<evidence type="ECO:0000256" key="2">
    <source>
        <dbReference type="RuleBase" id="RU003682"/>
    </source>
</evidence>
<dbReference type="PANTHER" id="PTHR24014:SF4">
    <property type="entry name" value="2-OXOGLUTARATE AND IRON-DEPENDENT OXYGENASE DOMAIN-CONTAINING PROTEIN 2"/>
    <property type="match status" value="1"/>
</dbReference>
<keyword evidence="2" id="KW-0408">Iron</keyword>
<dbReference type="EMBL" id="LNTY01000003">
    <property type="protein sequence ID" value="KXF83577.1"/>
    <property type="molecule type" value="Genomic_DNA"/>
</dbReference>
<evidence type="ECO:0000256" key="1">
    <source>
        <dbReference type="ARBA" id="ARBA00022896"/>
    </source>
</evidence>
<dbReference type="RefSeq" id="WP_067409689.1">
    <property type="nucleotide sequence ID" value="NZ_LNTY01000003.1"/>
</dbReference>
<evidence type="ECO:0000259" key="3">
    <source>
        <dbReference type="PROSITE" id="PS51471"/>
    </source>
</evidence>
<protein>
    <submittedName>
        <fullName evidence="4">2OG-Fe(II) oxygenase</fullName>
    </submittedName>
</protein>
<dbReference type="AlphaFoldDB" id="A0A135IDN4"/>
<comment type="similarity">
    <text evidence="2">Belongs to the iron/ascorbate-dependent oxidoreductase family.</text>
</comment>
<name>A0A135IDN4_9GAMM</name>
<organism evidence="4 5">
    <name type="scientific">Enterovibrio coralii</name>
    <dbReference type="NCBI Taxonomy" id="294935"/>
    <lineage>
        <taxon>Bacteria</taxon>
        <taxon>Pseudomonadati</taxon>
        <taxon>Pseudomonadota</taxon>
        <taxon>Gammaproteobacteria</taxon>
        <taxon>Vibrionales</taxon>
        <taxon>Vibrionaceae</taxon>
        <taxon>Enterovibrio</taxon>
    </lineage>
</organism>
<dbReference type="Gene3D" id="2.60.120.620">
    <property type="entry name" value="q2cbj1_9rhob like domain"/>
    <property type="match status" value="1"/>
</dbReference>
<feature type="domain" description="Fe2OG dioxygenase" evidence="3">
    <location>
        <begin position="186"/>
        <end position="279"/>
    </location>
</feature>
<dbReference type="InterPro" id="IPR005123">
    <property type="entry name" value="Oxoglu/Fe-dep_dioxygenase_dom"/>
</dbReference>
<keyword evidence="1" id="KW-0847">Vitamin C</keyword>
<evidence type="ECO:0000313" key="5">
    <source>
        <dbReference type="Proteomes" id="UP000070529"/>
    </source>
</evidence>
<comment type="caution">
    <text evidence="4">The sequence shown here is derived from an EMBL/GenBank/DDBJ whole genome shotgun (WGS) entry which is preliminary data.</text>
</comment>
<dbReference type="PROSITE" id="PS51471">
    <property type="entry name" value="FE2OG_OXY"/>
    <property type="match status" value="1"/>
</dbReference>
<dbReference type="OrthoDB" id="255432at2"/>
<dbReference type="GO" id="GO:0016491">
    <property type="term" value="F:oxidoreductase activity"/>
    <property type="evidence" value="ECO:0007669"/>
    <property type="project" value="UniProtKB-KW"/>
</dbReference>
<evidence type="ECO:0000313" key="4">
    <source>
        <dbReference type="EMBL" id="KXF83577.1"/>
    </source>
</evidence>
<reference evidence="4 5" key="1">
    <citation type="submission" date="2015-11" db="EMBL/GenBank/DDBJ databases">
        <title>Genomic Taxonomy of the Vibrionaceae.</title>
        <authorList>
            <person name="Gomez-Gil B."/>
            <person name="Enciso-Ibarra J."/>
        </authorList>
    </citation>
    <scope>NUCLEOTIDE SEQUENCE [LARGE SCALE GENOMIC DNA]</scope>
    <source>
        <strain evidence="4 5">CAIM 912</strain>
    </source>
</reference>
<dbReference type="PANTHER" id="PTHR24014">
    <property type="entry name" value="2-OXOGLUTARATE AND IRON-DEPENDENT OXYGENASE DOMAIN-CONTAINING PROTEIN 2"/>
    <property type="match status" value="1"/>
</dbReference>
<dbReference type="SUPFAM" id="SSF51197">
    <property type="entry name" value="Clavaminate synthase-like"/>
    <property type="match status" value="1"/>
</dbReference>